<evidence type="ECO:0000313" key="1">
    <source>
        <dbReference type="EMBL" id="KAL0295752.1"/>
    </source>
</evidence>
<name>A0AAW2JN27_9LAMI</name>
<organism evidence="1">
    <name type="scientific">Sesamum angustifolium</name>
    <dbReference type="NCBI Taxonomy" id="2727405"/>
    <lineage>
        <taxon>Eukaryota</taxon>
        <taxon>Viridiplantae</taxon>
        <taxon>Streptophyta</taxon>
        <taxon>Embryophyta</taxon>
        <taxon>Tracheophyta</taxon>
        <taxon>Spermatophyta</taxon>
        <taxon>Magnoliopsida</taxon>
        <taxon>eudicotyledons</taxon>
        <taxon>Gunneridae</taxon>
        <taxon>Pentapetalae</taxon>
        <taxon>asterids</taxon>
        <taxon>lamiids</taxon>
        <taxon>Lamiales</taxon>
        <taxon>Pedaliaceae</taxon>
        <taxon>Sesamum</taxon>
    </lineage>
</organism>
<accession>A0AAW2JN27</accession>
<reference evidence="1" key="1">
    <citation type="submission" date="2020-06" db="EMBL/GenBank/DDBJ databases">
        <authorList>
            <person name="Li T."/>
            <person name="Hu X."/>
            <person name="Zhang T."/>
            <person name="Song X."/>
            <person name="Zhang H."/>
            <person name="Dai N."/>
            <person name="Sheng W."/>
            <person name="Hou X."/>
            <person name="Wei L."/>
        </authorList>
    </citation>
    <scope>NUCLEOTIDE SEQUENCE</scope>
    <source>
        <strain evidence="1">G01</strain>
        <tissue evidence="1">Leaf</tissue>
    </source>
</reference>
<proteinExistence type="predicted"/>
<protein>
    <submittedName>
        <fullName evidence="1">Uncharacterized protein</fullName>
    </submittedName>
</protein>
<comment type="caution">
    <text evidence="1">The sequence shown here is derived from an EMBL/GenBank/DDBJ whole genome shotgun (WGS) entry which is preliminary data.</text>
</comment>
<sequence length="111" mass="12327">MEKCSSFPTSNRVNRVVVKTRTSPSLGGLINRLLWMESLSVSLLLWKSIEAPEHLNNPVSLRPSPAKLATVRLLLCSFSATTSCRQKIASPSPKHRCISRDSSSYILYNPV</sequence>
<gene>
    <name evidence="1" type="ORF">Sangu_3186300</name>
</gene>
<dbReference type="AlphaFoldDB" id="A0AAW2JN27"/>
<reference evidence="1" key="2">
    <citation type="journal article" date="2024" name="Plant">
        <title>Genomic evolution and insights into agronomic trait innovations of Sesamum species.</title>
        <authorList>
            <person name="Miao H."/>
            <person name="Wang L."/>
            <person name="Qu L."/>
            <person name="Liu H."/>
            <person name="Sun Y."/>
            <person name="Le M."/>
            <person name="Wang Q."/>
            <person name="Wei S."/>
            <person name="Zheng Y."/>
            <person name="Lin W."/>
            <person name="Duan Y."/>
            <person name="Cao H."/>
            <person name="Xiong S."/>
            <person name="Wang X."/>
            <person name="Wei L."/>
            <person name="Li C."/>
            <person name="Ma Q."/>
            <person name="Ju M."/>
            <person name="Zhao R."/>
            <person name="Li G."/>
            <person name="Mu C."/>
            <person name="Tian Q."/>
            <person name="Mei H."/>
            <person name="Zhang T."/>
            <person name="Gao T."/>
            <person name="Zhang H."/>
        </authorList>
    </citation>
    <scope>NUCLEOTIDE SEQUENCE</scope>
    <source>
        <strain evidence="1">G01</strain>
    </source>
</reference>
<dbReference type="EMBL" id="JACGWK010000609">
    <property type="protein sequence ID" value="KAL0295752.1"/>
    <property type="molecule type" value="Genomic_DNA"/>
</dbReference>